<accession>A0A5K7YTV3</accession>
<dbReference type="GO" id="GO:0030638">
    <property type="term" value="P:polyketide metabolic process"/>
    <property type="evidence" value="ECO:0007669"/>
    <property type="project" value="InterPro"/>
</dbReference>
<reference evidence="1 2" key="1">
    <citation type="submission" date="2019-11" db="EMBL/GenBank/DDBJ databases">
        <title>Comparative genomics of hydrocarbon-degrading Desulfosarcina strains.</title>
        <authorList>
            <person name="Watanabe M."/>
            <person name="Kojima H."/>
            <person name="Fukui M."/>
        </authorList>
    </citation>
    <scope>NUCLEOTIDE SEQUENCE [LARGE SCALE GENOMIC DNA]</scope>
    <source>
        <strain evidence="1 2">PL12</strain>
    </source>
</reference>
<protein>
    <recommendedName>
        <fullName evidence="3">Ester cyclase</fullName>
    </recommendedName>
</protein>
<dbReference type="PANTHER" id="PTHR38436:SF1">
    <property type="entry name" value="ESTER CYCLASE"/>
    <property type="match status" value="1"/>
</dbReference>
<dbReference type="AlphaFoldDB" id="A0A5K7YTV3"/>
<proteinExistence type="predicted"/>
<gene>
    <name evidence="1" type="ORF">DSCA_20270</name>
</gene>
<evidence type="ECO:0000313" key="2">
    <source>
        <dbReference type="Proteomes" id="UP000427906"/>
    </source>
</evidence>
<dbReference type="Pfam" id="PF07366">
    <property type="entry name" value="SnoaL"/>
    <property type="match status" value="1"/>
</dbReference>
<evidence type="ECO:0008006" key="3">
    <source>
        <dbReference type="Google" id="ProtNLM"/>
    </source>
</evidence>
<dbReference type="PANTHER" id="PTHR38436">
    <property type="entry name" value="POLYKETIDE CYCLASE SNOAL-LIKE DOMAIN"/>
    <property type="match status" value="1"/>
</dbReference>
<sequence length="144" mass="16395">MESIEKKKLIKQLHYIWNSGEKEAIPEVYSTDCIVHWPKGWAEHESRGLDGVRQAIEKIRSAFPDWHEEVVDMVAEGNKVVTRYVSTGTLLGSYAGIKEAGKKVEFDEISIYRIEGGKVIEQWCLSDDLSTLRQIGRLEESADL</sequence>
<dbReference type="EMBL" id="AP021874">
    <property type="protein sequence ID" value="BBO68097.1"/>
    <property type="molecule type" value="Genomic_DNA"/>
</dbReference>
<dbReference type="InterPro" id="IPR009959">
    <property type="entry name" value="Cyclase_SnoaL-like"/>
</dbReference>
<dbReference type="SUPFAM" id="SSF54427">
    <property type="entry name" value="NTF2-like"/>
    <property type="match status" value="1"/>
</dbReference>
<organism evidence="1 2">
    <name type="scientific">Desulfosarcina alkanivorans</name>
    <dbReference type="NCBI Taxonomy" id="571177"/>
    <lineage>
        <taxon>Bacteria</taxon>
        <taxon>Pseudomonadati</taxon>
        <taxon>Thermodesulfobacteriota</taxon>
        <taxon>Desulfobacteria</taxon>
        <taxon>Desulfobacterales</taxon>
        <taxon>Desulfosarcinaceae</taxon>
        <taxon>Desulfosarcina</taxon>
    </lineage>
</organism>
<dbReference type="InterPro" id="IPR032710">
    <property type="entry name" value="NTF2-like_dom_sf"/>
</dbReference>
<dbReference type="Proteomes" id="UP000427906">
    <property type="component" value="Chromosome"/>
</dbReference>
<evidence type="ECO:0000313" key="1">
    <source>
        <dbReference type="EMBL" id="BBO68097.1"/>
    </source>
</evidence>
<dbReference type="Gene3D" id="3.10.450.50">
    <property type="match status" value="1"/>
</dbReference>
<dbReference type="KEGG" id="dalk:DSCA_20270"/>
<keyword evidence="2" id="KW-1185">Reference proteome</keyword>
<name>A0A5K7YTV3_9BACT</name>